<feature type="region of interest" description="Disordered" evidence="1">
    <location>
        <begin position="173"/>
        <end position="206"/>
    </location>
</feature>
<keyword evidence="3" id="KW-1185">Reference proteome</keyword>
<protein>
    <recommendedName>
        <fullName evidence="4">Phage protein Gp138 N-terminal domain-containing protein</fullName>
    </recommendedName>
</protein>
<evidence type="ECO:0008006" key="4">
    <source>
        <dbReference type="Google" id="ProtNLM"/>
    </source>
</evidence>
<reference evidence="2 3" key="2">
    <citation type="journal article" date="2010" name="Stand. Genomic Sci.">
        <title>Complete genome sequence of Sebaldella termitidis type strain (NCTC 11300).</title>
        <authorList>
            <person name="Harmon-Smith M."/>
            <person name="Celia L."/>
            <person name="Chertkov O."/>
            <person name="Lapidus A."/>
            <person name="Copeland A."/>
            <person name="Glavina Del Rio T."/>
            <person name="Nolan M."/>
            <person name="Lucas S."/>
            <person name="Tice H."/>
            <person name="Cheng J.F."/>
            <person name="Han C."/>
            <person name="Detter J.C."/>
            <person name="Bruce D."/>
            <person name="Goodwin L."/>
            <person name="Pitluck S."/>
            <person name="Pati A."/>
            <person name="Liolios K."/>
            <person name="Ivanova N."/>
            <person name="Mavromatis K."/>
            <person name="Mikhailova N."/>
            <person name="Chen A."/>
            <person name="Palaniappan K."/>
            <person name="Land M."/>
            <person name="Hauser L."/>
            <person name="Chang Y.J."/>
            <person name="Jeffries C.D."/>
            <person name="Brettin T."/>
            <person name="Goker M."/>
            <person name="Beck B."/>
            <person name="Bristow J."/>
            <person name="Eisen J.A."/>
            <person name="Markowitz V."/>
            <person name="Hugenholtz P."/>
            <person name="Kyrpides N.C."/>
            <person name="Klenk H.P."/>
            <person name="Chen F."/>
        </authorList>
    </citation>
    <scope>NUCLEOTIDE SEQUENCE [LARGE SCALE GENOMIC DNA]</scope>
    <source>
        <strain evidence="3">ATCC 33386 / NCTC 11300</strain>
    </source>
</reference>
<gene>
    <name evidence="2" type="ordered locus">Sterm_0872</name>
</gene>
<reference evidence="3" key="1">
    <citation type="submission" date="2009-09" db="EMBL/GenBank/DDBJ databases">
        <title>The complete chromosome of Sebaldella termitidis ATCC 33386.</title>
        <authorList>
            <consortium name="US DOE Joint Genome Institute (JGI-PGF)"/>
            <person name="Lucas S."/>
            <person name="Copeland A."/>
            <person name="Lapidus A."/>
            <person name="Glavina del Rio T."/>
            <person name="Dalin E."/>
            <person name="Tice H."/>
            <person name="Bruce D."/>
            <person name="Goodwin L."/>
            <person name="Pitluck S."/>
            <person name="Kyrpides N."/>
            <person name="Mavromatis K."/>
            <person name="Ivanova N."/>
            <person name="Mikhailova N."/>
            <person name="Sims D."/>
            <person name="Meincke L."/>
            <person name="Brettin T."/>
            <person name="Detter J.C."/>
            <person name="Han C."/>
            <person name="Larimer F."/>
            <person name="Land M."/>
            <person name="Hauser L."/>
            <person name="Markowitz V."/>
            <person name="Cheng J.F."/>
            <person name="Hugenholtz P."/>
            <person name="Woyke T."/>
            <person name="Wu D."/>
            <person name="Eisen J.A."/>
        </authorList>
    </citation>
    <scope>NUCLEOTIDE SEQUENCE [LARGE SCALE GENOMIC DNA]</scope>
    <source>
        <strain evidence="3">ATCC 33386 / NCTC 11300</strain>
    </source>
</reference>
<dbReference type="KEGG" id="str:Sterm_0872"/>
<organism evidence="2 3">
    <name type="scientific">Sebaldella termitidis (strain ATCC 33386 / NCTC 11300)</name>
    <dbReference type="NCBI Taxonomy" id="526218"/>
    <lineage>
        <taxon>Bacteria</taxon>
        <taxon>Fusobacteriati</taxon>
        <taxon>Fusobacteriota</taxon>
        <taxon>Fusobacteriia</taxon>
        <taxon>Fusobacteriales</taxon>
        <taxon>Leptotrichiaceae</taxon>
        <taxon>Sebaldella</taxon>
    </lineage>
</organism>
<dbReference type="HOGENOM" id="CLU_1331168_0_0_0"/>
<dbReference type="Gene3D" id="2.40.50.230">
    <property type="entry name" value="Gp5 N-terminal domain"/>
    <property type="match status" value="1"/>
</dbReference>
<evidence type="ECO:0000313" key="2">
    <source>
        <dbReference type="EMBL" id="ACZ07744.1"/>
    </source>
</evidence>
<dbReference type="RefSeq" id="WP_012860340.1">
    <property type="nucleotide sequence ID" value="NC_013517.1"/>
</dbReference>
<proteinExistence type="predicted"/>
<dbReference type="EMBL" id="CP001739">
    <property type="protein sequence ID" value="ACZ07744.1"/>
    <property type="molecule type" value="Genomic_DNA"/>
</dbReference>
<sequence length="206" mass="22231">MINKIEEGIQKKIGDSFDELNNLNTLALAKIIEVNNEGLFATIKKIAMTEFNGEFDDDEPVENVPIMPIFNSSAFFINAPYNVGDLVVVGFFQHSLEGTLDQSEPVEPNSYDRYSENDAFILGNITARYSNSHTDGFSIVHKKSGNYIKIGSGGGIEIQGNVNINGDLNMSGNSQAADHISSGISGKDHKHGGVTTGSSDTEVPKS</sequence>
<dbReference type="STRING" id="526218.Sterm_0872"/>
<evidence type="ECO:0000313" key="3">
    <source>
        <dbReference type="Proteomes" id="UP000000845"/>
    </source>
</evidence>
<dbReference type="Proteomes" id="UP000000845">
    <property type="component" value="Chromosome"/>
</dbReference>
<evidence type="ECO:0000256" key="1">
    <source>
        <dbReference type="SAM" id="MobiDB-lite"/>
    </source>
</evidence>
<dbReference type="eggNOG" id="ENOG5034A5B">
    <property type="taxonomic scope" value="Bacteria"/>
</dbReference>
<dbReference type="AlphaFoldDB" id="D1AR56"/>
<dbReference type="InterPro" id="IPR037026">
    <property type="entry name" value="Vgr_OB-fold_dom_sf"/>
</dbReference>
<feature type="compositionally biased region" description="Polar residues" evidence="1">
    <location>
        <begin position="196"/>
        <end position="206"/>
    </location>
</feature>
<name>D1AR56_SEBTE</name>
<accession>D1AR56</accession>